<keyword evidence="3" id="KW-1185">Reference proteome</keyword>
<reference evidence="3" key="1">
    <citation type="submission" date="2017-06" db="EMBL/GenBank/DDBJ databases">
        <authorList>
            <person name="Cremers G."/>
        </authorList>
    </citation>
    <scope>NUCLEOTIDE SEQUENCE [LARGE SCALE GENOMIC DNA]</scope>
</reference>
<name>A0A284VLU4_9EURY</name>
<dbReference type="RefSeq" id="WP_096204469.1">
    <property type="nucleotide sequence ID" value="NZ_FZMP01000079.1"/>
</dbReference>
<keyword evidence="1" id="KW-0472">Membrane</keyword>
<evidence type="ECO:0000313" key="2">
    <source>
        <dbReference type="EMBL" id="SNQ60212.1"/>
    </source>
</evidence>
<organism evidence="2 3">
    <name type="scientific">Candidatus Methanoperedens nitratireducens</name>
    <dbReference type="NCBI Taxonomy" id="1392998"/>
    <lineage>
        <taxon>Archaea</taxon>
        <taxon>Methanobacteriati</taxon>
        <taxon>Methanobacteriota</taxon>
        <taxon>Stenosarchaea group</taxon>
        <taxon>Methanomicrobia</taxon>
        <taxon>Methanosarcinales</taxon>
        <taxon>ANME-2 cluster</taxon>
        <taxon>Candidatus Methanoperedentaceae</taxon>
        <taxon>Candidatus Methanoperedens</taxon>
    </lineage>
</organism>
<dbReference type="EMBL" id="FZMP01000079">
    <property type="protein sequence ID" value="SNQ60212.1"/>
    <property type="molecule type" value="Genomic_DNA"/>
</dbReference>
<feature type="transmembrane region" description="Helical" evidence="1">
    <location>
        <begin position="32"/>
        <end position="53"/>
    </location>
</feature>
<evidence type="ECO:0000313" key="3">
    <source>
        <dbReference type="Proteomes" id="UP000218615"/>
    </source>
</evidence>
<dbReference type="AlphaFoldDB" id="A0A284VLU4"/>
<proteinExistence type="predicted"/>
<keyword evidence="1" id="KW-0812">Transmembrane</keyword>
<dbReference type="Proteomes" id="UP000218615">
    <property type="component" value="Unassembled WGS sequence"/>
</dbReference>
<evidence type="ECO:0000256" key="1">
    <source>
        <dbReference type="SAM" id="Phobius"/>
    </source>
</evidence>
<sequence>MKQEYLIKQQDETNYLENMILENIVSTLDAHVGAIAAIAVIALVLSNIILAYVNLKLWRTQDKPLLYFCPHTKVYGVDVFFEGLYVKNIGKGPAFNINFDIVPINGIVFKYNVDKKNYQEQSFDLKEQSDHNIKLKFITSLAPDEEKLVFGNFTESVQINEIQIKELSYTDINGIRRHQKLQIIRS</sequence>
<protein>
    <submittedName>
        <fullName evidence="2">Uncharacterized protein</fullName>
    </submittedName>
</protein>
<keyword evidence="1" id="KW-1133">Transmembrane helix</keyword>
<accession>A0A284VLU4</accession>
<gene>
    <name evidence="2" type="ORF">MNV_170015</name>
</gene>